<dbReference type="PROSITE" id="PS50112">
    <property type="entry name" value="PAS"/>
    <property type="match status" value="1"/>
</dbReference>
<dbReference type="Pfam" id="PF08447">
    <property type="entry name" value="PAS_3"/>
    <property type="match status" value="1"/>
</dbReference>
<dbReference type="EC" id="2.7.13.3" evidence="2"/>
<dbReference type="Pfam" id="PF02518">
    <property type="entry name" value="HATPase_c"/>
    <property type="match status" value="1"/>
</dbReference>
<evidence type="ECO:0000259" key="7">
    <source>
        <dbReference type="PROSITE" id="PS50112"/>
    </source>
</evidence>
<dbReference type="SMART" id="SM00388">
    <property type="entry name" value="HisKA"/>
    <property type="match status" value="1"/>
</dbReference>
<dbReference type="RefSeq" id="WP_131556552.1">
    <property type="nucleotide sequence ID" value="NZ_SJSN01000002.1"/>
</dbReference>
<evidence type="ECO:0000256" key="5">
    <source>
        <dbReference type="ARBA" id="ARBA00022777"/>
    </source>
</evidence>
<protein>
    <recommendedName>
        <fullName evidence="2">histidine kinase</fullName>
        <ecNumber evidence="2">2.7.13.3</ecNumber>
    </recommendedName>
</protein>
<proteinExistence type="predicted"/>
<dbReference type="SMART" id="SM00065">
    <property type="entry name" value="GAF"/>
    <property type="match status" value="1"/>
</dbReference>
<keyword evidence="4" id="KW-0808">Transferase</keyword>
<dbReference type="PANTHER" id="PTHR43102:SF2">
    <property type="entry name" value="GAF DOMAIN-CONTAINING PROTEIN"/>
    <property type="match status" value="1"/>
</dbReference>
<dbReference type="Gene3D" id="1.10.287.130">
    <property type="match status" value="1"/>
</dbReference>
<dbReference type="NCBIfam" id="TIGR00229">
    <property type="entry name" value="sensory_box"/>
    <property type="match status" value="1"/>
</dbReference>
<dbReference type="InterPro" id="IPR000014">
    <property type="entry name" value="PAS"/>
</dbReference>
<dbReference type="InterPro" id="IPR035965">
    <property type="entry name" value="PAS-like_dom_sf"/>
</dbReference>
<accession>A0A4R0P5C5</accession>
<dbReference type="InterPro" id="IPR013655">
    <property type="entry name" value="PAS_fold_3"/>
</dbReference>
<dbReference type="Pfam" id="PF00512">
    <property type="entry name" value="HisKA"/>
    <property type="match status" value="1"/>
</dbReference>
<name>A0A4R0P5C5_9SPHI</name>
<keyword evidence="5" id="KW-0418">Kinase</keyword>
<dbReference type="CDD" id="cd00082">
    <property type="entry name" value="HisKA"/>
    <property type="match status" value="1"/>
</dbReference>
<feature type="domain" description="Histidine kinase" evidence="6">
    <location>
        <begin position="324"/>
        <end position="537"/>
    </location>
</feature>
<dbReference type="Gene3D" id="3.30.450.40">
    <property type="match status" value="1"/>
</dbReference>
<dbReference type="CDD" id="cd00130">
    <property type="entry name" value="PAS"/>
    <property type="match status" value="1"/>
</dbReference>
<dbReference type="SMART" id="SM00387">
    <property type="entry name" value="HATPase_c"/>
    <property type="match status" value="1"/>
</dbReference>
<evidence type="ECO:0000259" key="8">
    <source>
        <dbReference type="PROSITE" id="PS50113"/>
    </source>
</evidence>
<keyword evidence="3" id="KW-0597">Phosphoprotein</keyword>
<dbReference type="InterPro" id="IPR003594">
    <property type="entry name" value="HATPase_dom"/>
</dbReference>
<gene>
    <name evidence="9" type="ORF">EZ449_03345</name>
</gene>
<dbReference type="InterPro" id="IPR003018">
    <property type="entry name" value="GAF"/>
</dbReference>
<dbReference type="SUPFAM" id="SSF47384">
    <property type="entry name" value="Homodimeric domain of signal transducing histidine kinase"/>
    <property type="match status" value="1"/>
</dbReference>
<comment type="catalytic activity">
    <reaction evidence="1">
        <text>ATP + protein L-histidine = ADP + protein N-phospho-L-histidine.</text>
        <dbReference type="EC" id="2.7.13.3"/>
    </reaction>
</comment>
<dbReference type="OrthoDB" id="9813151at2"/>
<dbReference type="PRINTS" id="PR00344">
    <property type="entry name" value="BCTRLSENSOR"/>
</dbReference>
<feature type="domain" description="PAC" evidence="8">
    <location>
        <begin position="268"/>
        <end position="320"/>
    </location>
</feature>
<evidence type="ECO:0000256" key="3">
    <source>
        <dbReference type="ARBA" id="ARBA00022553"/>
    </source>
</evidence>
<dbReference type="SUPFAM" id="SSF55874">
    <property type="entry name" value="ATPase domain of HSP90 chaperone/DNA topoisomerase II/histidine kinase"/>
    <property type="match status" value="1"/>
</dbReference>
<dbReference type="Pfam" id="PF01590">
    <property type="entry name" value="GAF"/>
    <property type="match status" value="1"/>
</dbReference>
<dbReference type="SUPFAM" id="SSF55785">
    <property type="entry name" value="PYP-like sensor domain (PAS domain)"/>
    <property type="match status" value="1"/>
</dbReference>
<dbReference type="Gene3D" id="3.30.450.20">
    <property type="entry name" value="PAS domain"/>
    <property type="match status" value="1"/>
</dbReference>
<comment type="caution">
    <text evidence="9">The sequence shown here is derived from an EMBL/GenBank/DDBJ whole genome shotgun (WGS) entry which is preliminary data.</text>
</comment>
<dbReference type="PROSITE" id="PS50113">
    <property type="entry name" value="PAC"/>
    <property type="match status" value="1"/>
</dbReference>
<dbReference type="InterPro" id="IPR004358">
    <property type="entry name" value="Sig_transdc_His_kin-like_C"/>
</dbReference>
<dbReference type="AlphaFoldDB" id="A0A4R0P5C5"/>
<dbReference type="EMBL" id="SJSN01000002">
    <property type="protein sequence ID" value="TCD12072.1"/>
    <property type="molecule type" value="Genomic_DNA"/>
</dbReference>
<dbReference type="GO" id="GO:0000155">
    <property type="term" value="F:phosphorelay sensor kinase activity"/>
    <property type="evidence" value="ECO:0007669"/>
    <property type="project" value="InterPro"/>
</dbReference>
<sequence>MENKDMLGSDGISNEQHAQYPILLNEIDRLDALQSYHILDSAEEDDFDELTTLAAAICKTPIALVSLVDRDRQWFKSHTGLNATETPRDFSFCAHAIAKPNDAFLISNARLDPRFSKNPLVTGETNIVFYAGIPLVNSDGFAMGSLCVIDHESRELDNAQLEALKVLAKQVMAKLELRRKVYELENSHNAVKESNERFELALSDGKLGSYDIDLQTTIITATPIYYSNFGLIHHEILKTVDLFNLMLPEYRDYVKRQFDAAIDQNATYFAEYQIAWPDGTKHWVSDSGKPKFDLEGNAVKMVGVTKDITNRKEFDQHKDDFLSIASHELKTPITTLKANLQLLDRIKNNPSHPMLGKLIESACRSMDKINSLVDELLNVNRFTEGELSLNKTHFSAWDMLNNCCSHVRLEGKYELEVVGDEGLMMYGDEHRIDQVVINLVNNAVKYASASKTIVLKIEKVGEFAKISVQDFGDGISAEQLPHLFQRYWRANHAGKQYSGLGLGLYICAEIIKRHGGEIGATSEIGAGSTFWFTIPMK</sequence>
<evidence type="ECO:0000256" key="2">
    <source>
        <dbReference type="ARBA" id="ARBA00012438"/>
    </source>
</evidence>
<dbReference type="InterPro" id="IPR036890">
    <property type="entry name" value="HATPase_C_sf"/>
</dbReference>
<evidence type="ECO:0000256" key="1">
    <source>
        <dbReference type="ARBA" id="ARBA00000085"/>
    </source>
</evidence>
<organism evidence="9 10">
    <name type="scientific">Pedobacter frigidisoli</name>
    <dbReference type="NCBI Taxonomy" id="2530455"/>
    <lineage>
        <taxon>Bacteria</taxon>
        <taxon>Pseudomonadati</taxon>
        <taxon>Bacteroidota</taxon>
        <taxon>Sphingobacteriia</taxon>
        <taxon>Sphingobacteriales</taxon>
        <taxon>Sphingobacteriaceae</taxon>
        <taxon>Pedobacter</taxon>
    </lineage>
</organism>
<dbReference type="Gene3D" id="3.30.565.10">
    <property type="entry name" value="Histidine kinase-like ATPase, C-terminal domain"/>
    <property type="match status" value="1"/>
</dbReference>
<feature type="domain" description="PAS" evidence="7">
    <location>
        <begin position="194"/>
        <end position="265"/>
    </location>
</feature>
<dbReference type="InterPro" id="IPR029016">
    <property type="entry name" value="GAF-like_dom_sf"/>
</dbReference>
<evidence type="ECO:0000259" key="6">
    <source>
        <dbReference type="PROSITE" id="PS50109"/>
    </source>
</evidence>
<dbReference type="InterPro" id="IPR036097">
    <property type="entry name" value="HisK_dim/P_sf"/>
</dbReference>
<dbReference type="InterPro" id="IPR003661">
    <property type="entry name" value="HisK_dim/P_dom"/>
</dbReference>
<dbReference type="FunFam" id="3.30.565.10:FF:000006">
    <property type="entry name" value="Sensor histidine kinase WalK"/>
    <property type="match status" value="1"/>
</dbReference>
<dbReference type="PROSITE" id="PS50109">
    <property type="entry name" value="HIS_KIN"/>
    <property type="match status" value="1"/>
</dbReference>
<dbReference type="PANTHER" id="PTHR43102">
    <property type="entry name" value="SLR1143 PROTEIN"/>
    <property type="match status" value="1"/>
</dbReference>
<dbReference type="Proteomes" id="UP000291485">
    <property type="component" value="Unassembled WGS sequence"/>
</dbReference>
<evidence type="ECO:0000313" key="9">
    <source>
        <dbReference type="EMBL" id="TCD12072.1"/>
    </source>
</evidence>
<dbReference type="InterPro" id="IPR005467">
    <property type="entry name" value="His_kinase_dom"/>
</dbReference>
<dbReference type="InterPro" id="IPR000700">
    <property type="entry name" value="PAS-assoc_C"/>
</dbReference>
<keyword evidence="10" id="KW-1185">Reference proteome</keyword>
<reference evidence="9 10" key="1">
    <citation type="submission" date="2019-02" db="EMBL/GenBank/DDBJ databases">
        <title>Pedobacter sp. RP-3-11 sp. nov., isolated from Arctic soil.</title>
        <authorList>
            <person name="Dahal R.H."/>
        </authorList>
    </citation>
    <scope>NUCLEOTIDE SEQUENCE [LARGE SCALE GENOMIC DNA]</scope>
    <source>
        <strain evidence="9 10">RP-3-11</strain>
    </source>
</reference>
<dbReference type="SUPFAM" id="SSF55781">
    <property type="entry name" value="GAF domain-like"/>
    <property type="match status" value="1"/>
</dbReference>
<evidence type="ECO:0000256" key="4">
    <source>
        <dbReference type="ARBA" id="ARBA00022679"/>
    </source>
</evidence>
<evidence type="ECO:0000313" key="10">
    <source>
        <dbReference type="Proteomes" id="UP000291485"/>
    </source>
</evidence>